<accession>A0A1I5WI77</accession>
<feature type="transmembrane region" description="Helical" evidence="1">
    <location>
        <begin position="276"/>
        <end position="299"/>
    </location>
</feature>
<dbReference type="InterPro" id="IPR002656">
    <property type="entry name" value="Acyl_transf_3_dom"/>
</dbReference>
<keyword evidence="3" id="KW-0808">Transferase</keyword>
<keyword evidence="3" id="KW-0012">Acyltransferase</keyword>
<keyword evidence="1" id="KW-0472">Membrane</keyword>
<dbReference type="AlphaFoldDB" id="A0A1I5WI77"/>
<proteinExistence type="predicted"/>
<dbReference type="EMBL" id="FOXS01000002">
    <property type="protein sequence ID" value="SFQ19522.1"/>
    <property type="molecule type" value="Genomic_DNA"/>
</dbReference>
<keyword evidence="1" id="KW-1133">Transmembrane helix</keyword>
<feature type="transmembrane region" description="Helical" evidence="1">
    <location>
        <begin position="183"/>
        <end position="204"/>
    </location>
</feature>
<dbReference type="GO" id="GO:0016747">
    <property type="term" value="F:acyltransferase activity, transferring groups other than amino-acyl groups"/>
    <property type="evidence" value="ECO:0007669"/>
    <property type="project" value="InterPro"/>
</dbReference>
<evidence type="ECO:0000313" key="3">
    <source>
        <dbReference type="EMBL" id="SFQ19522.1"/>
    </source>
</evidence>
<feature type="transmembrane region" description="Helical" evidence="1">
    <location>
        <begin position="63"/>
        <end position="86"/>
    </location>
</feature>
<dbReference type="Pfam" id="PF01757">
    <property type="entry name" value="Acyl_transf_3"/>
    <property type="match status" value="1"/>
</dbReference>
<dbReference type="GO" id="GO:0009103">
    <property type="term" value="P:lipopolysaccharide biosynthetic process"/>
    <property type="evidence" value="ECO:0007669"/>
    <property type="project" value="TreeGrafter"/>
</dbReference>
<dbReference type="PANTHER" id="PTHR23028">
    <property type="entry name" value="ACETYLTRANSFERASE"/>
    <property type="match status" value="1"/>
</dbReference>
<keyword evidence="4" id="KW-1185">Reference proteome</keyword>
<dbReference type="InterPro" id="IPR050879">
    <property type="entry name" value="Acyltransferase_3"/>
</dbReference>
<organism evidence="3 4">
    <name type="scientific">Hymenobacter arizonensis</name>
    <name type="common">Siccationidurans arizonensis</name>
    <dbReference type="NCBI Taxonomy" id="1227077"/>
    <lineage>
        <taxon>Bacteria</taxon>
        <taxon>Pseudomonadati</taxon>
        <taxon>Bacteroidota</taxon>
        <taxon>Cytophagia</taxon>
        <taxon>Cytophagales</taxon>
        <taxon>Hymenobacteraceae</taxon>
        <taxon>Hymenobacter</taxon>
    </lineage>
</organism>
<sequence length="359" mass="42192">MVFGSHLQFFDADKYPKFAKLYYLVFGEGYIGVSFFFILSGFILSLNYDDRLLSREVSFREFWVARIARVYPLHLMTMLLGLLLLLYAPNPGAEFMLDVPANLSRLFTNAALLHAFVPEMSYYFSCNWPSWSLSVEMFFYFAFPFLVFLLVRNKLLLRFGWVLLLAIPYLIQLSPDTGYHRFFYINPFFRIVDFLLGILLHQIYKHGYVAKAFRSRLRATAMEVLSIGIMVLIFHYHNAVPQVYRYSCYYWLPMALIILSFSYQRGYLSTMLSTKFLVFLGEISFSFYMIHQLIMRLLIYENQRRELIGNSYVLAAIIFSLSLGLSYVLHKYVEVPCSRYVRNRYRKSAFAQPPLAIAV</sequence>
<evidence type="ECO:0000313" key="4">
    <source>
        <dbReference type="Proteomes" id="UP000199029"/>
    </source>
</evidence>
<evidence type="ECO:0000259" key="2">
    <source>
        <dbReference type="Pfam" id="PF01757"/>
    </source>
</evidence>
<evidence type="ECO:0000256" key="1">
    <source>
        <dbReference type="SAM" id="Phobius"/>
    </source>
</evidence>
<feature type="transmembrane region" description="Helical" evidence="1">
    <location>
        <begin position="21"/>
        <end position="43"/>
    </location>
</feature>
<gene>
    <name evidence="3" type="ORF">SAMN04515668_1340</name>
</gene>
<keyword evidence="3" id="KW-0378">Hydrolase</keyword>
<dbReference type="GO" id="GO:0016020">
    <property type="term" value="C:membrane"/>
    <property type="evidence" value="ECO:0007669"/>
    <property type="project" value="TreeGrafter"/>
</dbReference>
<feature type="domain" description="Acyltransferase 3" evidence="2">
    <location>
        <begin position="25"/>
        <end position="329"/>
    </location>
</feature>
<dbReference type="Proteomes" id="UP000199029">
    <property type="component" value="Unassembled WGS sequence"/>
</dbReference>
<dbReference type="PANTHER" id="PTHR23028:SF53">
    <property type="entry name" value="ACYL_TRANSF_3 DOMAIN-CONTAINING PROTEIN"/>
    <property type="match status" value="1"/>
</dbReference>
<feature type="transmembrane region" description="Helical" evidence="1">
    <location>
        <begin position="155"/>
        <end position="171"/>
    </location>
</feature>
<protein>
    <submittedName>
        <fullName evidence="3">Peptidoglycan/LPS O-acetylase OafA/YrhL, contains acyltransferase and SGNH-hydrolase domains</fullName>
    </submittedName>
</protein>
<reference evidence="4" key="1">
    <citation type="submission" date="2016-10" db="EMBL/GenBank/DDBJ databases">
        <authorList>
            <person name="Varghese N."/>
            <person name="Submissions S."/>
        </authorList>
    </citation>
    <scope>NUCLEOTIDE SEQUENCE [LARGE SCALE GENOMIC DNA]</scope>
    <source>
        <strain evidence="4">OR362-8,ATCC BAA-1266,JCM 13504</strain>
    </source>
</reference>
<dbReference type="STRING" id="1227077.SAMN04515668_1340"/>
<dbReference type="GO" id="GO:0016787">
    <property type="term" value="F:hydrolase activity"/>
    <property type="evidence" value="ECO:0007669"/>
    <property type="project" value="UniProtKB-KW"/>
</dbReference>
<feature type="transmembrane region" description="Helical" evidence="1">
    <location>
        <begin position="216"/>
        <end position="237"/>
    </location>
</feature>
<feature type="transmembrane region" description="Helical" evidence="1">
    <location>
        <begin position="311"/>
        <end position="329"/>
    </location>
</feature>
<name>A0A1I5WI77_HYMAR</name>
<keyword evidence="1" id="KW-0812">Transmembrane</keyword>
<feature type="transmembrane region" description="Helical" evidence="1">
    <location>
        <begin position="131"/>
        <end position="150"/>
    </location>
</feature>
<feature type="transmembrane region" description="Helical" evidence="1">
    <location>
        <begin position="243"/>
        <end position="264"/>
    </location>
</feature>